<accession>A0A015XGR6</accession>
<organism evidence="1 2">
    <name type="scientific">Bacteroides fragilis str. S36L11</name>
    <dbReference type="NCBI Taxonomy" id="1339327"/>
    <lineage>
        <taxon>Bacteria</taxon>
        <taxon>Pseudomonadati</taxon>
        <taxon>Bacteroidota</taxon>
        <taxon>Bacteroidia</taxon>
        <taxon>Bacteroidales</taxon>
        <taxon>Bacteroidaceae</taxon>
        <taxon>Bacteroides</taxon>
    </lineage>
</organism>
<reference evidence="1 2" key="1">
    <citation type="submission" date="2014-02" db="EMBL/GenBank/DDBJ databases">
        <authorList>
            <person name="Sears C."/>
            <person name="Carroll K."/>
            <person name="Sack B.R."/>
            <person name="Qadri F."/>
            <person name="Myers L.L."/>
            <person name="Chung G.-T."/>
            <person name="Escheverria P."/>
            <person name="Fraser C.M."/>
            <person name="Sadzewicz L."/>
            <person name="Shefchek K.A."/>
            <person name="Tallon L."/>
            <person name="Das S.P."/>
            <person name="Daugherty S."/>
            <person name="Mongodin E.F."/>
        </authorList>
    </citation>
    <scope>NUCLEOTIDE SEQUENCE [LARGE SCALE GENOMIC DNA]</scope>
    <source>
        <strain evidence="1 2">S36L11</strain>
    </source>
</reference>
<dbReference type="EMBL" id="JGDJ01000116">
    <property type="protein sequence ID" value="EXZ30863.1"/>
    <property type="molecule type" value="Genomic_DNA"/>
</dbReference>
<name>A0A015XGR6_BACFG</name>
<evidence type="ECO:0008006" key="3">
    <source>
        <dbReference type="Google" id="ProtNLM"/>
    </source>
</evidence>
<evidence type="ECO:0000313" key="1">
    <source>
        <dbReference type="EMBL" id="EXZ30863.1"/>
    </source>
</evidence>
<gene>
    <name evidence="1" type="ORF">M136_5440</name>
</gene>
<protein>
    <recommendedName>
        <fullName evidence="3">ASCH domain-containing protein</fullName>
    </recommendedName>
</protein>
<dbReference type="AlphaFoldDB" id="A0A015XGR6"/>
<dbReference type="RefSeq" id="WP_032558073.1">
    <property type="nucleotide sequence ID" value="NZ_JGDJ01000116.1"/>
</dbReference>
<dbReference type="Proteomes" id="UP000022082">
    <property type="component" value="Unassembled WGS sequence"/>
</dbReference>
<sequence length="214" mass="24723">MKKILFNDKFGLTQAVLDGRKTMTRRAITCPRTFRGEWVAGFNVHIQQSDRKIVDYPCMYDADEREFDGGQILPKYKVGEVVAIAQCYMDIDQFHRNGKNAAYLELLPGLKLYPGWGNKMFVRSDLMLHHIRITDIKVERLKGISDTDCLREGIVKGQCGSKETHFLDAYYLPVSYQPYCTPQEAFSVLIDKISGRGTWESNPYVWVYEFELVD</sequence>
<dbReference type="PATRIC" id="fig|1339327.3.peg.649"/>
<proteinExistence type="predicted"/>
<comment type="caution">
    <text evidence="1">The sequence shown here is derived from an EMBL/GenBank/DDBJ whole genome shotgun (WGS) entry which is preliminary data.</text>
</comment>
<evidence type="ECO:0000313" key="2">
    <source>
        <dbReference type="Proteomes" id="UP000022082"/>
    </source>
</evidence>